<dbReference type="EMBL" id="FN667742">
    <property type="protein sequence ID" value="CBJ90310.1"/>
    <property type="molecule type" value="Genomic_DNA"/>
</dbReference>
<keyword evidence="2" id="KW-1185">Reference proteome</keyword>
<organism evidence="1 2">
    <name type="scientific">Xenorhabdus nematophila (strain ATCC 19061 / DSM 3370 / CCUG 14189 / LMG 1036 / NCIMB 9965 / AN6)</name>
    <dbReference type="NCBI Taxonomy" id="406817"/>
    <lineage>
        <taxon>Bacteria</taxon>
        <taxon>Pseudomonadati</taxon>
        <taxon>Pseudomonadota</taxon>
        <taxon>Gammaproteobacteria</taxon>
        <taxon>Enterobacterales</taxon>
        <taxon>Morganellaceae</taxon>
        <taxon>Xenorhabdus</taxon>
    </lineage>
</organism>
<evidence type="ECO:0000313" key="1">
    <source>
        <dbReference type="EMBL" id="CBJ90310.1"/>
    </source>
</evidence>
<reference evidence="1 2" key="1">
    <citation type="journal article" date="2011" name="PLoS ONE">
        <title>The entomopathogenic bacterial endosymbionts xenorhabdus and photorhabdus: convergent lifestyles from divergent genomes.</title>
        <authorList>
            <person name="Chaston J.M."/>
            <person name="Suen G."/>
            <person name="Tucker S.L."/>
            <person name="Andersen A.W."/>
            <person name="Bhasin A."/>
            <person name="Bode E."/>
            <person name="Bode H.B."/>
            <person name="Brachmann A.O."/>
            <person name="Cowles C.E."/>
            <person name="Cowles K.N."/>
            <person name="Darby C."/>
            <person name="de Leon L."/>
            <person name="Drace K."/>
            <person name="Du Z."/>
            <person name="Givaudan A."/>
            <person name="Herbert Tran E.E."/>
            <person name="Jewell K.A."/>
            <person name="Knack J.J."/>
            <person name="Krasomil-Osterfeld K.C."/>
            <person name="Kukor R."/>
            <person name="Lanois A."/>
            <person name="Latreille P."/>
            <person name="Leimgruber N.K."/>
            <person name="Lipke C.M."/>
            <person name="Liu R."/>
            <person name="Lu X."/>
            <person name="Martens E.C."/>
            <person name="Marri P.R."/>
            <person name="Medigue C."/>
            <person name="Menard M.L."/>
            <person name="Miller N.M."/>
            <person name="Morales-Soto N."/>
            <person name="Norton S."/>
            <person name="Ogier J.C."/>
            <person name="Orchard S.S."/>
            <person name="Park D."/>
            <person name="Park Y."/>
            <person name="Qurollo B.A."/>
            <person name="Sugar D.R."/>
            <person name="Richards G.R."/>
            <person name="Rouy Z."/>
            <person name="Slominski B."/>
            <person name="Slominski K."/>
            <person name="Snyder H."/>
            <person name="Tjaden B.C."/>
            <person name="van der Hoeven R."/>
            <person name="Welch R.D."/>
            <person name="Wheeler C."/>
            <person name="Xiang B."/>
            <person name="Barbazuk B."/>
            <person name="Gaudriault S."/>
            <person name="Goodner B."/>
            <person name="Slater S.C."/>
            <person name="Forst S."/>
            <person name="Goldman B.S."/>
            <person name="Goodrich-Blair H."/>
        </authorList>
    </citation>
    <scope>NUCLEOTIDE SEQUENCE [LARGE SCALE GENOMIC DNA]</scope>
    <source>
        <strain evidence="2">ATCC 19061 / DSM 3370 / CCUG 14189 / LMG 1036 / NCIMB 9965 / AN6</strain>
    </source>
</reference>
<protein>
    <submittedName>
        <fullName evidence="1">NAD-dependent epimerase/dehydratase</fullName>
    </submittedName>
</protein>
<name>D3VFJ6_XENNA</name>
<dbReference type="KEGG" id="xne:XNC1_2251"/>
<dbReference type="HOGENOM" id="CLU_3298830_0_0_6"/>
<proteinExistence type="predicted"/>
<dbReference type="STRING" id="406817.XNC1_2251"/>
<evidence type="ECO:0000313" key="2">
    <source>
        <dbReference type="Proteomes" id="UP000008075"/>
    </source>
</evidence>
<gene>
    <name evidence="1" type="ordered locus">XNC1_2251</name>
</gene>
<dbReference type="AlphaFoldDB" id="D3VFJ6"/>
<dbReference type="Proteomes" id="UP000008075">
    <property type="component" value="Chromosome"/>
</dbReference>
<accession>D3VFJ6</accession>
<sequence>MLFNHLRHQKPLPLYNKSESLLEAYMLYNALAAFENITSK</sequence>